<dbReference type="EMBL" id="JAUKVY010000012">
    <property type="protein sequence ID" value="MDO1534216.1"/>
    <property type="molecule type" value="Genomic_DNA"/>
</dbReference>
<evidence type="ECO:0000256" key="6">
    <source>
        <dbReference type="SAM" id="Phobius"/>
    </source>
</evidence>
<keyword evidence="5 6" id="KW-0472">Membrane</keyword>
<comment type="caution">
    <text evidence="8">The sequence shown here is derived from an EMBL/GenBank/DDBJ whole genome shotgun (WGS) entry which is preliminary data.</text>
</comment>
<dbReference type="InterPro" id="IPR011701">
    <property type="entry name" value="MFS"/>
</dbReference>
<evidence type="ECO:0000256" key="2">
    <source>
        <dbReference type="ARBA" id="ARBA00022448"/>
    </source>
</evidence>
<evidence type="ECO:0000256" key="5">
    <source>
        <dbReference type="ARBA" id="ARBA00023136"/>
    </source>
</evidence>
<dbReference type="InterPro" id="IPR020846">
    <property type="entry name" value="MFS_dom"/>
</dbReference>
<feature type="transmembrane region" description="Helical" evidence="6">
    <location>
        <begin position="275"/>
        <end position="293"/>
    </location>
</feature>
<feature type="transmembrane region" description="Helical" evidence="6">
    <location>
        <begin position="90"/>
        <end position="110"/>
    </location>
</feature>
<dbReference type="PANTHER" id="PTHR23505">
    <property type="entry name" value="SPINSTER"/>
    <property type="match status" value="1"/>
</dbReference>
<reference evidence="8" key="1">
    <citation type="submission" date="2023-06" db="EMBL/GenBank/DDBJ databases">
        <authorList>
            <person name="Jiang Y."/>
            <person name="Liu Q."/>
        </authorList>
    </citation>
    <scope>NUCLEOTIDE SEQUENCE</scope>
    <source>
        <strain evidence="8">CGMCC 1.12090</strain>
    </source>
</reference>
<dbReference type="InterPro" id="IPR036259">
    <property type="entry name" value="MFS_trans_sf"/>
</dbReference>
<evidence type="ECO:0000313" key="9">
    <source>
        <dbReference type="Proteomes" id="UP001169027"/>
    </source>
</evidence>
<evidence type="ECO:0000256" key="1">
    <source>
        <dbReference type="ARBA" id="ARBA00004141"/>
    </source>
</evidence>
<sequence>MDLHSHDAKPGAADGYLVGPRQAWFAFAMTIGLMMVDYIDRQVIVSLFPHLKEAWGLSDKQLGALVSAVSVTVALGAIPIALFADRFSRVKSIVAMATIWSLASISCMFTRNYGQLLAARAAVGLGEAGYGAVGAALIASHFPARMRGALMAAFFASASVGSVLGVMLGGVIAAKWGWQAAFGVVGVPGLVLALLYTRVRDYRTVALTPSIEQATRSTQGTARAIVKRLARSRTLLWVCIGAPAQLILVSAIWAWMPSFLNRMHGMAPEQAGVKAALVVLCGALGSVVWGAVADRAGRKNPAAKLHVTAAVCVASAAVLAFAFGAGHLGLDLGKQAQFALFALGGFLMTCTVGVVAAVVIDVIHPGIRATGASVLSLFQNLLGLAVGPLIAGALSDLWTLENALMVMPVFGLLAAWAFMVASRSYGADLQSAGDSADEDIHAAPAGAPRSVPA</sequence>
<dbReference type="SUPFAM" id="SSF103473">
    <property type="entry name" value="MFS general substrate transporter"/>
    <property type="match status" value="1"/>
</dbReference>
<feature type="transmembrane region" description="Helical" evidence="6">
    <location>
        <begin position="338"/>
        <end position="360"/>
    </location>
</feature>
<feature type="transmembrane region" description="Helical" evidence="6">
    <location>
        <begin position="403"/>
        <end position="421"/>
    </location>
</feature>
<keyword evidence="4 6" id="KW-1133">Transmembrane helix</keyword>
<evidence type="ECO:0000259" key="7">
    <source>
        <dbReference type="PROSITE" id="PS50850"/>
    </source>
</evidence>
<feature type="domain" description="Major facilitator superfamily (MFS) profile" evidence="7">
    <location>
        <begin position="26"/>
        <end position="426"/>
    </location>
</feature>
<accession>A0ABT8S9W3</accession>
<keyword evidence="3 6" id="KW-0812">Transmembrane</keyword>
<dbReference type="PANTHER" id="PTHR23505:SF79">
    <property type="entry name" value="PROTEIN SPINSTER"/>
    <property type="match status" value="1"/>
</dbReference>
<dbReference type="InterPro" id="IPR044770">
    <property type="entry name" value="MFS_spinster-like"/>
</dbReference>
<gene>
    <name evidence="8" type="ORF">Q2T77_18165</name>
</gene>
<keyword evidence="2" id="KW-0813">Transport</keyword>
<dbReference type="Proteomes" id="UP001169027">
    <property type="component" value="Unassembled WGS sequence"/>
</dbReference>
<feature type="transmembrane region" description="Helical" evidence="6">
    <location>
        <begin position="372"/>
        <end position="391"/>
    </location>
</feature>
<feature type="transmembrane region" description="Helical" evidence="6">
    <location>
        <begin position="305"/>
        <end position="326"/>
    </location>
</feature>
<dbReference type="PROSITE" id="PS50850">
    <property type="entry name" value="MFS"/>
    <property type="match status" value="1"/>
</dbReference>
<comment type="subcellular location">
    <subcellularLocation>
        <location evidence="1">Membrane</location>
        <topology evidence="1">Multi-pass membrane protein</topology>
    </subcellularLocation>
</comment>
<feature type="transmembrane region" description="Helical" evidence="6">
    <location>
        <begin position="235"/>
        <end position="255"/>
    </location>
</feature>
<feature type="transmembrane region" description="Helical" evidence="6">
    <location>
        <begin position="149"/>
        <end position="172"/>
    </location>
</feature>
<dbReference type="RefSeq" id="WP_301811597.1">
    <property type="nucleotide sequence ID" value="NZ_JAUJZH010000012.1"/>
</dbReference>
<keyword evidence="9" id="KW-1185">Reference proteome</keyword>
<name>A0ABT8S9W3_9BURK</name>
<evidence type="ECO:0000256" key="3">
    <source>
        <dbReference type="ARBA" id="ARBA00022692"/>
    </source>
</evidence>
<evidence type="ECO:0000313" key="8">
    <source>
        <dbReference type="EMBL" id="MDO1534216.1"/>
    </source>
</evidence>
<dbReference type="Gene3D" id="1.20.1250.20">
    <property type="entry name" value="MFS general substrate transporter like domains"/>
    <property type="match status" value="2"/>
</dbReference>
<protein>
    <submittedName>
        <fullName evidence="8">MFS transporter</fullName>
    </submittedName>
</protein>
<organism evidence="8 9">
    <name type="scientific">Variovorax ginsengisoli</name>
    <dbReference type="NCBI Taxonomy" id="363844"/>
    <lineage>
        <taxon>Bacteria</taxon>
        <taxon>Pseudomonadati</taxon>
        <taxon>Pseudomonadota</taxon>
        <taxon>Betaproteobacteria</taxon>
        <taxon>Burkholderiales</taxon>
        <taxon>Comamonadaceae</taxon>
        <taxon>Variovorax</taxon>
    </lineage>
</organism>
<proteinExistence type="predicted"/>
<evidence type="ECO:0000256" key="4">
    <source>
        <dbReference type="ARBA" id="ARBA00022989"/>
    </source>
</evidence>
<dbReference type="Pfam" id="PF07690">
    <property type="entry name" value="MFS_1"/>
    <property type="match status" value="1"/>
</dbReference>
<feature type="transmembrane region" description="Helical" evidence="6">
    <location>
        <begin position="62"/>
        <end position="84"/>
    </location>
</feature>
<feature type="transmembrane region" description="Helical" evidence="6">
    <location>
        <begin position="178"/>
        <end position="197"/>
    </location>
</feature>